<sequence>MNNYNQSPDFAEEVGTLKKEGFTEWILTPGDRTIKEKAATP</sequence>
<dbReference type="Proteomes" id="UP001384579">
    <property type="component" value="Unassembled WGS sequence"/>
</dbReference>
<gene>
    <name evidence="1" type="ORF">WMG39_03210</name>
</gene>
<evidence type="ECO:0000313" key="1">
    <source>
        <dbReference type="EMBL" id="MEK0183852.1"/>
    </source>
</evidence>
<protein>
    <submittedName>
        <fullName evidence="1">Uncharacterized protein</fullName>
    </submittedName>
</protein>
<name>A0ABU8YHL4_9CYAN</name>
<accession>A0ABU8YHL4</accession>
<dbReference type="RefSeq" id="WP_340517403.1">
    <property type="nucleotide sequence ID" value="NZ_JBBLXS010000023.1"/>
</dbReference>
<dbReference type="EMBL" id="JBBLXS010000023">
    <property type="protein sequence ID" value="MEK0183852.1"/>
    <property type="molecule type" value="Genomic_DNA"/>
</dbReference>
<reference evidence="1 2" key="1">
    <citation type="journal article" date="2020" name="Harmful Algae">
        <title>Molecular and morphological characterization of a novel dihydroanatoxin-a producing Microcoleus species (cyanobacteria) from the Russian River, California, USA.</title>
        <authorList>
            <person name="Conklin K.Y."/>
            <person name="Stancheva R."/>
            <person name="Otten T.G."/>
            <person name="Fadness R."/>
            <person name="Boyer G.L."/>
            <person name="Read B."/>
            <person name="Zhang X."/>
            <person name="Sheath R.G."/>
        </authorList>
    </citation>
    <scope>NUCLEOTIDE SEQUENCE [LARGE SCALE GENOMIC DNA]</scope>
    <source>
        <strain evidence="1 2">PTRS2</strain>
    </source>
</reference>
<keyword evidence="2" id="KW-1185">Reference proteome</keyword>
<proteinExistence type="predicted"/>
<comment type="caution">
    <text evidence="1">The sequence shown here is derived from an EMBL/GenBank/DDBJ whole genome shotgun (WGS) entry which is preliminary data.</text>
</comment>
<organism evidence="1 2">
    <name type="scientific">Microcoleus anatoxicus PTRS2</name>
    <dbReference type="NCBI Taxonomy" id="2705321"/>
    <lineage>
        <taxon>Bacteria</taxon>
        <taxon>Bacillati</taxon>
        <taxon>Cyanobacteriota</taxon>
        <taxon>Cyanophyceae</taxon>
        <taxon>Oscillatoriophycideae</taxon>
        <taxon>Oscillatoriales</taxon>
        <taxon>Microcoleaceae</taxon>
        <taxon>Microcoleus</taxon>
        <taxon>Microcoleus anatoxicus</taxon>
    </lineage>
</organism>
<evidence type="ECO:0000313" key="2">
    <source>
        <dbReference type="Proteomes" id="UP001384579"/>
    </source>
</evidence>